<evidence type="ECO:0000259" key="2">
    <source>
        <dbReference type="SMART" id="SM00858"/>
    </source>
</evidence>
<gene>
    <name evidence="3" type="ORF">SAMN05444000_105120</name>
</gene>
<dbReference type="InterPro" id="IPR052172">
    <property type="entry name" value="UxaA_altronate/galactarate_dh"/>
</dbReference>
<dbReference type="SMART" id="SM00858">
    <property type="entry name" value="SAF"/>
    <property type="match status" value="1"/>
</dbReference>
<evidence type="ECO:0000256" key="1">
    <source>
        <dbReference type="ARBA" id="ARBA00023239"/>
    </source>
</evidence>
<dbReference type="STRING" id="1470563.SAMN05444000_105120"/>
<evidence type="ECO:0000313" key="3">
    <source>
        <dbReference type="EMBL" id="SHJ13252.1"/>
    </source>
</evidence>
<dbReference type="PANTHER" id="PTHR30536">
    <property type="entry name" value="ALTRONATE/GALACTARATE DEHYDRATASE"/>
    <property type="match status" value="1"/>
</dbReference>
<dbReference type="EMBL" id="FQZQ01000005">
    <property type="protein sequence ID" value="SHJ13252.1"/>
    <property type="molecule type" value="Genomic_DNA"/>
</dbReference>
<dbReference type="OrthoDB" id="9804574at2"/>
<dbReference type="Gene3D" id="2.30.130.110">
    <property type="match status" value="1"/>
</dbReference>
<dbReference type="InterPro" id="IPR044144">
    <property type="entry name" value="SAF_UxaA/GarD"/>
</dbReference>
<sequence>MADARFKLISLHDSDNVLVALSAVGPGDVPLARGQILSLSAHVTLGHKVAARPISNGELVVKYGMPIGTATEDIPAGAHVHVHNIASRYTATHYRDEEAGLADE</sequence>
<keyword evidence="1" id="KW-0456">Lyase</keyword>
<accession>A0A1M6GTN8</accession>
<dbReference type="PANTHER" id="PTHR30536:SF5">
    <property type="entry name" value="ALTRONATE DEHYDRATASE"/>
    <property type="match status" value="1"/>
</dbReference>
<keyword evidence="4" id="KW-1185">Reference proteome</keyword>
<organism evidence="3 4">
    <name type="scientific">Shimia gijangensis</name>
    <dbReference type="NCBI Taxonomy" id="1470563"/>
    <lineage>
        <taxon>Bacteria</taxon>
        <taxon>Pseudomonadati</taxon>
        <taxon>Pseudomonadota</taxon>
        <taxon>Alphaproteobacteria</taxon>
        <taxon>Rhodobacterales</taxon>
        <taxon>Roseobacteraceae</taxon>
    </lineage>
</organism>
<dbReference type="Pfam" id="PF08666">
    <property type="entry name" value="SAF"/>
    <property type="match status" value="1"/>
</dbReference>
<dbReference type="GO" id="GO:0019698">
    <property type="term" value="P:D-galacturonate catabolic process"/>
    <property type="evidence" value="ECO:0007669"/>
    <property type="project" value="TreeGrafter"/>
</dbReference>
<dbReference type="CDD" id="cd11613">
    <property type="entry name" value="SAF_AH_GD"/>
    <property type="match status" value="1"/>
</dbReference>
<reference evidence="4" key="1">
    <citation type="submission" date="2016-11" db="EMBL/GenBank/DDBJ databases">
        <authorList>
            <person name="Varghese N."/>
            <person name="Submissions S."/>
        </authorList>
    </citation>
    <scope>NUCLEOTIDE SEQUENCE [LARGE SCALE GENOMIC DNA]</scope>
    <source>
        <strain evidence="4">DSM 100564</strain>
    </source>
</reference>
<dbReference type="AlphaFoldDB" id="A0A1M6GTN8"/>
<dbReference type="GO" id="GO:0016829">
    <property type="term" value="F:lyase activity"/>
    <property type="evidence" value="ECO:0007669"/>
    <property type="project" value="UniProtKB-KW"/>
</dbReference>
<dbReference type="InterPro" id="IPR013974">
    <property type="entry name" value="SAF"/>
</dbReference>
<evidence type="ECO:0000313" key="4">
    <source>
        <dbReference type="Proteomes" id="UP000183982"/>
    </source>
</evidence>
<name>A0A1M6GTN8_9RHOB</name>
<feature type="domain" description="SAF" evidence="2">
    <location>
        <begin position="15"/>
        <end position="86"/>
    </location>
</feature>
<dbReference type="Proteomes" id="UP000183982">
    <property type="component" value="Unassembled WGS sequence"/>
</dbReference>
<protein>
    <submittedName>
        <fullName evidence="3">SAF domain-containing protein</fullName>
    </submittedName>
</protein>
<proteinExistence type="predicted"/>